<evidence type="ECO:0000256" key="10">
    <source>
        <dbReference type="ARBA" id="ARBA00047712"/>
    </source>
</evidence>
<dbReference type="InterPro" id="IPR002023">
    <property type="entry name" value="NuoE-like"/>
</dbReference>
<keyword evidence="3 11" id="KW-0001">2Fe-2S</keyword>
<keyword evidence="5 11" id="KW-0408">Iron</keyword>
<comment type="cofactor">
    <cofactor evidence="11">
        <name>[2Fe-2S] cluster</name>
        <dbReference type="ChEBI" id="CHEBI:190135"/>
    </cofactor>
    <text evidence="11">Binds 1 [2Fe-2S] cluster.</text>
</comment>
<dbReference type="PANTHER" id="PTHR10371:SF3">
    <property type="entry name" value="NADH DEHYDROGENASE [UBIQUINONE] FLAVOPROTEIN 2, MITOCHONDRIAL"/>
    <property type="match status" value="1"/>
</dbReference>
<dbReference type="FunFam" id="1.10.10.1590:FF:000001">
    <property type="entry name" value="NADH-quinone oxidoreductase subunit E"/>
    <property type="match status" value="1"/>
</dbReference>
<dbReference type="Proteomes" id="UP000198461">
    <property type="component" value="Unassembled WGS sequence"/>
</dbReference>
<dbReference type="NCBIfam" id="NF005722">
    <property type="entry name" value="PRK07539.1-2"/>
    <property type="match status" value="1"/>
</dbReference>
<feature type="binding site" evidence="11">
    <location>
        <position position="95"/>
    </location>
    <ligand>
        <name>[2Fe-2S] cluster</name>
        <dbReference type="ChEBI" id="CHEBI:190135"/>
    </ligand>
</feature>
<comment type="cofactor">
    <cofactor evidence="9">
        <name>[2Fe-2S] cluster</name>
        <dbReference type="ChEBI" id="CHEBI:190135"/>
    </cofactor>
</comment>
<dbReference type="GO" id="GO:0003954">
    <property type="term" value="F:NADH dehydrogenase activity"/>
    <property type="evidence" value="ECO:0007669"/>
    <property type="project" value="TreeGrafter"/>
</dbReference>
<dbReference type="PROSITE" id="PS01099">
    <property type="entry name" value="COMPLEX1_24K"/>
    <property type="match status" value="1"/>
</dbReference>
<accession>A0A1N6ETE3</accession>
<dbReference type="CDD" id="cd03064">
    <property type="entry name" value="TRX_Fd_NuoE"/>
    <property type="match status" value="1"/>
</dbReference>
<evidence type="ECO:0000256" key="2">
    <source>
        <dbReference type="ARBA" id="ARBA00019898"/>
    </source>
</evidence>
<evidence type="ECO:0000256" key="6">
    <source>
        <dbReference type="ARBA" id="ARBA00023014"/>
    </source>
</evidence>
<dbReference type="OrthoDB" id="9807941at2"/>
<keyword evidence="4 11" id="KW-0479">Metal-binding</keyword>
<dbReference type="STRING" id="364032.SAMN05443662_0765"/>
<dbReference type="PANTHER" id="PTHR10371">
    <property type="entry name" value="NADH DEHYDROGENASE UBIQUINONE FLAVOPROTEIN 2, MITOCHONDRIAL"/>
    <property type="match status" value="1"/>
</dbReference>
<name>A0A1N6ETE3_9GAMM</name>
<dbReference type="Gene3D" id="3.40.30.10">
    <property type="entry name" value="Glutaredoxin"/>
    <property type="match status" value="1"/>
</dbReference>
<proteinExistence type="inferred from homology"/>
<evidence type="ECO:0000313" key="13">
    <source>
        <dbReference type="Proteomes" id="UP000198461"/>
    </source>
</evidence>
<dbReference type="PIRSF" id="PIRSF000216">
    <property type="entry name" value="NADH_DH_24kDa"/>
    <property type="match status" value="1"/>
</dbReference>
<evidence type="ECO:0000256" key="8">
    <source>
        <dbReference type="ARBA" id="ARBA00032788"/>
    </source>
</evidence>
<evidence type="ECO:0000256" key="9">
    <source>
        <dbReference type="ARBA" id="ARBA00034078"/>
    </source>
</evidence>
<evidence type="ECO:0000256" key="7">
    <source>
        <dbReference type="ARBA" id="ARBA00031580"/>
    </source>
</evidence>
<evidence type="ECO:0000256" key="4">
    <source>
        <dbReference type="ARBA" id="ARBA00022723"/>
    </source>
</evidence>
<dbReference type="Gene3D" id="1.10.10.1590">
    <property type="entry name" value="NADH-quinone oxidoreductase subunit E"/>
    <property type="match status" value="1"/>
</dbReference>
<evidence type="ECO:0000256" key="3">
    <source>
        <dbReference type="ARBA" id="ARBA00022714"/>
    </source>
</evidence>
<dbReference type="Pfam" id="PF01257">
    <property type="entry name" value="2Fe-2S_thioredx"/>
    <property type="match status" value="1"/>
</dbReference>
<dbReference type="EMBL" id="FSRE01000002">
    <property type="protein sequence ID" value="SIN86339.1"/>
    <property type="molecule type" value="Genomic_DNA"/>
</dbReference>
<keyword evidence="13" id="KW-1185">Reference proteome</keyword>
<evidence type="ECO:0000256" key="1">
    <source>
        <dbReference type="ARBA" id="ARBA00010643"/>
    </source>
</evidence>
<keyword evidence="6 11" id="KW-0411">Iron-sulfur</keyword>
<sequence length="164" mass="18559">MKDTDFKVIKGEVKERIDRWISHYPADQRQSAVMPALRIVQEVNGGYLTPELMDEVAAYLGMQPAAVYEVATFYSMYEHQPVGKHKICVCHNISCLLRDVDDLIEYLKEKLGVDIGEVTPDGRFSIKKVECLGACGEAPVAMIGKEYYGNLTRERLDELLESLE</sequence>
<dbReference type="InterPro" id="IPR036249">
    <property type="entry name" value="Thioredoxin-like_sf"/>
</dbReference>
<dbReference type="RefSeq" id="WP_074201070.1">
    <property type="nucleotide sequence ID" value="NZ_FSRE01000002.1"/>
</dbReference>
<dbReference type="GO" id="GO:0046872">
    <property type="term" value="F:metal ion binding"/>
    <property type="evidence" value="ECO:0007669"/>
    <property type="project" value="UniProtKB-KW"/>
</dbReference>
<evidence type="ECO:0000256" key="5">
    <source>
        <dbReference type="ARBA" id="ARBA00023004"/>
    </source>
</evidence>
<reference evidence="12 13" key="1">
    <citation type="submission" date="2016-11" db="EMBL/GenBank/DDBJ databases">
        <authorList>
            <person name="Jaros S."/>
            <person name="Januszkiewicz K."/>
            <person name="Wedrychowicz H."/>
        </authorList>
    </citation>
    <scope>NUCLEOTIDE SEQUENCE [LARGE SCALE GENOMIC DNA]</scope>
    <source>
        <strain evidence="12 13">DSM 17737</strain>
    </source>
</reference>
<comment type="catalytic activity">
    <reaction evidence="10">
        <text>a quinone + NADH + 5 H(+)(in) = a quinol + NAD(+) + 4 H(+)(out)</text>
        <dbReference type="Rhea" id="RHEA:57888"/>
        <dbReference type="ChEBI" id="CHEBI:15378"/>
        <dbReference type="ChEBI" id="CHEBI:24646"/>
        <dbReference type="ChEBI" id="CHEBI:57540"/>
        <dbReference type="ChEBI" id="CHEBI:57945"/>
        <dbReference type="ChEBI" id="CHEBI:132124"/>
    </reaction>
</comment>
<dbReference type="NCBIfam" id="TIGR01958">
    <property type="entry name" value="nuoE_fam"/>
    <property type="match status" value="1"/>
</dbReference>
<evidence type="ECO:0000313" key="12">
    <source>
        <dbReference type="EMBL" id="SIN86339.1"/>
    </source>
</evidence>
<dbReference type="SUPFAM" id="SSF52833">
    <property type="entry name" value="Thioredoxin-like"/>
    <property type="match status" value="1"/>
</dbReference>
<gene>
    <name evidence="12" type="ORF">SAMN05443662_0765</name>
</gene>
<comment type="similarity">
    <text evidence="1">Belongs to the complex I 24 kDa subunit family.</text>
</comment>
<feature type="binding site" evidence="11">
    <location>
        <position position="131"/>
    </location>
    <ligand>
        <name>[2Fe-2S] cluster</name>
        <dbReference type="ChEBI" id="CHEBI:190135"/>
    </ligand>
</feature>
<dbReference type="GO" id="GO:0051537">
    <property type="term" value="F:2 iron, 2 sulfur cluster binding"/>
    <property type="evidence" value="ECO:0007669"/>
    <property type="project" value="UniProtKB-KW"/>
</dbReference>
<feature type="binding site" evidence="11">
    <location>
        <position position="135"/>
    </location>
    <ligand>
        <name>[2Fe-2S] cluster</name>
        <dbReference type="ChEBI" id="CHEBI:190135"/>
    </ligand>
</feature>
<feature type="binding site" evidence="11">
    <location>
        <position position="90"/>
    </location>
    <ligand>
        <name>[2Fe-2S] cluster</name>
        <dbReference type="ChEBI" id="CHEBI:190135"/>
    </ligand>
</feature>
<protein>
    <recommendedName>
        <fullName evidence="2">NADH-quinone oxidoreductase subunit E</fullName>
    </recommendedName>
    <alternativeName>
        <fullName evidence="7">NADH dehydrogenase I subunit E</fullName>
    </alternativeName>
    <alternativeName>
        <fullName evidence="8">NDH-1 subunit E</fullName>
    </alternativeName>
</protein>
<dbReference type="AlphaFoldDB" id="A0A1N6ETE3"/>
<organism evidence="12 13">
    <name type="scientific">Sulfurivirga caldicuralii</name>
    <dbReference type="NCBI Taxonomy" id="364032"/>
    <lineage>
        <taxon>Bacteria</taxon>
        <taxon>Pseudomonadati</taxon>
        <taxon>Pseudomonadota</taxon>
        <taxon>Gammaproteobacteria</taxon>
        <taxon>Thiotrichales</taxon>
        <taxon>Piscirickettsiaceae</taxon>
        <taxon>Sulfurivirga</taxon>
    </lineage>
</organism>
<dbReference type="InterPro" id="IPR041921">
    <property type="entry name" value="NuoE_N"/>
</dbReference>
<evidence type="ECO:0000256" key="11">
    <source>
        <dbReference type="PIRSR" id="PIRSR000216-1"/>
    </source>
</evidence>
<dbReference type="InterPro" id="IPR042128">
    <property type="entry name" value="NuoE_dom"/>
</dbReference>